<dbReference type="eggNOG" id="COG1171">
    <property type="taxonomic scope" value="Bacteria"/>
</dbReference>
<evidence type="ECO:0000256" key="7">
    <source>
        <dbReference type="ARBA" id="ARBA00022624"/>
    </source>
</evidence>
<dbReference type="InterPro" id="IPR045865">
    <property type="entry name" value="ACT-like_dom_sf"/>
</dbReference>
<dbReference type="PROSITE" id="PS51672">
    <property type="entry name" value="ACT_LIKE"/>
    <property type="match status" value="2"/>
</dbReference>
<dbReference type="SUPFAM" id="SSF53686">
    <property type="entry name" value="Tryptophan synthase beta subunit-like PLP-dependent enzymes"/>
    <property type="match status" value="1"/>
</dbReference>
<dbReference type="CDD" id="cd01562">
    <property type="entry name" value="Thr-dehyd"/>
    <property type="match status" value="1"/>
</dbReference>
<keyword evidence="6 13" id="KW-0028">Amino-acid biosynthesis</keyword>
<evidence type="ECO:0000256" key="4">
    <source>
        <dbReference type="ARBA" id="ARBA00010869"/>
    </source>
</evidence>
<evidence type="ECO:0000256" key="8">
    <source>
        <dbReference type="ARBA" id="ARBA00022737"/>
    </source>
</evidence>
<evidence type="ECO:0000259" key="14">
    <source>
        <dbReference type="PROSITE" id="PS51672"/>
    </source>
</evidence>
<dbReference type="PANTHER" id="PTHR48078">
    <property type="entry name" value="THREONINE DEHYDRATASE, MITOCHONDRIAL-RELATED"/>
    <property type="match status" value="1"/>
</dbReference>
<dbReference type="InterPro" id="IPR001926">
    <property type="entry name" value="TrpB-like_PALP"/>
</dbReference>
<comment type="caution">
    <text evidence="15">The sequence shown here is derived from an EMBL/GenBank/DDBJ whole genome shotgun (WGS) entry which is preliminary data.</text>
</comment>
<evidence type="ECO:0000256" key="6">
    <source>
        <dbReference type="ARBA" id="ARBA00022605"/>
    </source>
</evidence>
<keyword evidence="7 13" id="KW-0412">Isoleucine biosynthesis</keyword>
<dbReference type="AlphaFoldDB" id="A0A095WZS4"/>
<evidence type="ECO:0000256" key="2">
    <source>
        <dbReference type="ARBA" id="ARBA00001933"/>
    </source>
</evidence>
<dbReference type="Gene3D" id="3.40.1020.10">
    <property type="entry name" value="Biosynthetic Threonine Deaminase, Domain 3"/>
    <property type="match status" value="1"/>
</dbReference>
<dbReference type="Proteomes" id="UP000029640">
    <property type="component" value="Unassembled WGS sequence"/>
</dbReference>
<dbReference type="PROSITE" id="PS00165">
    <property type="entry name" value="DEHYDRATASE_SER_THR"/>
    <property type="match status" value="1"/>
</dbReference>
<dbReference type="FunFam" id="3.40.1020.10:FF:000001">
    <property type="entry name" value="L-threonine dehydratase"/>
    <property type="match status" value="1"/>
</dbReference>
<evidence type="ECO:0000256" key="10">
    <source>
        <dbReference type="ARBA" id="ARBA00023239"/>
    </source>
</evidence>
<evidence type="ECO:0000313" key="15">
    <source>
        <dbReference type="EMBL" id="KGE04104.1"/>
    </source>
</evidence>
<keyword evidence="8" id="KW-0677">Repeat</keyword>
<dbReference type="CDD" id="cd04906">
    <property type="entry name" value="ACT_ThrD-I_1"/>
    <property type="match status" value="1"/>
</dbReference>
<dbReference type="GO" id="GO:0006567">
    <property type="term" value="P:L-threonine catabolic process"/>
    <property type="evidence" value="ECO:0007669"/>
    <property type="project" value="TreeGrafter"/>
</dbReference>
<dbReference type="GO" id="GO:0006565">
    <property type="term" value="P:L-serine catabolic process"/>
    <property type="evidence" value="ECO:0007669"/>
    <property type="project" value="TreeGrafter"/>
</dbReference>
<dbReference type="InterPro" id="IPR038110">
    <property type="entry name" value="TD_ACT-like_sf"/>
</dbReference>
<comment type="catalytic activity">
    <reaction evidence="1 13">
        <text>L-threonine = 2-oxobutanoate + NH4(+)</text>
        <dbReference type="Rhea" id="RHEA:22108"/>
        <dbReference type="ChEBI" id="CHEBI:16763"/>
        <dbReference type="ChEBI" id="CHEBI:28938"/>
        <dbReference type="ChEBI" id="CHEBI:57926"/>
        <dbReference type="EC" id="4.3.1.19"/>
    </reaction>
</comment>
<gene>
    <name evidence="13" type="primary">ilvA</name>
    <name evidence="15" type="ORF">HRUBRA_01328</name>
</gene>
<evidence type="ECO:0000256" key="3">
    <source>
        <dbReference type="ARBA" id="ARBA00004810"/>
    </source>
</evidence>
<dbReference type="Gene3D" id="3.40.50.1100">
    <property type="match status" value="2"/>
</dbReference>
<comment type="pathway">
    <text evidence="3 13">Amino-acid biosynthesis; L-isoleucine biosynthesis; 2-oxobutanoate from L-threonine: step 1/1.</text>
</comment>
<dbReference type="HOGENOM" id="CLU_021152_6_2_6"/>
<comment type="similarity">
    <text evidence="4 13">Belongs to the serine/threonine dehydratase family.</text>
</comment>
<dbReference type="NCBIfam" id="NF006674">
    <property type="entry name" value="PRK09224.1"/>
    <property type="match status" value="1"/>
</dbReference>
<reference evidence="15 16" key="1">
    <citation type="journal article" date="2014" name="Genome Announc.">
        <title>Genome Sequence of Gammaproteobacterial Pseudohaliea rubra Type Strain DSM 19751, Isolated from Coastal Seawater of the Mediterranean Sea.</title>
        <authorList>
            <person name="Spring S."/>
            <person name="Fiebig A."/>
            <person name="Riedel T."/>
            <person name="Goker M."/>
            <person name="Klenk H.P."/>
        </authorList>
    </citation>
    <scope>NUCLEOTIDE SEQUENCE [LARGE SCALE GENOMIC DNA]</scope>
    <source>
        <strain evidence="15 16">DSM 19751</strain>
    </source>
</reference>
<proteinExistence type="inferred from homology"/>
<dbReference type="GO" id="GO:0004794">
    <property type="term" value="F:threonine deaminase activity"/>
    <property type="evidence" value="ECO:0007669"/>
    <property type="project" value="UniProtKB-UniRule"/>
</dbReference>
<dbReference type="EC" id="4.3.1.19" evidence="13"/>
<evidence type="ECO:0000313" key="16">
    <source>
        <dbReference type="Proteomes" id="UP000029640"/>
    </source>
</evidence>
<evidence type="ECO:0000256" key="1">
    <source>
        <dbReference type="ARBA" id="ARBA00001274"/>
    </source>
</evidence>
<keyword evidence="16" id="KW-1185">Reference proteome</keyword>
<evidence type="ECO:0000256" key="5">
    <source>
        <dbReference type="ARBA" id="ARBA00011881"/>
    </source>
</evidence>
<comment type="cofactor">
    <cofactor evidence="2 13">
        <name>pyridoxal 5'-phosphate</name>
        <dbReference type="ChEBI" id="CHEBI:597326"/>
    </cofactor>
</comment>
<dbReference type="SUPFAM" id="SSF55021">
    <property type="entry name" value="ACT-like"/>
    <property type="match status" value="2"/>
</dbReference>
<dbReference type="InterPro" id="IPR001721">
    <property type="entry name" value="TD_ACT-like"/>
</dbReference>
<evidence type="ECO:0000256" key="11">
    <source>
        <dbReference type="ARBA" id="ARBA00023304"/>
    </source>
</evidence>
<keyword evidence="11 13" id="KW-0100">Branched-chain amino acid biosynthesis</keyword>
<dbReference type="NCBIfam" id="NF009130">
    <property type="entry name" value="PRK12483.1"/>
    <property type="match status" value="1"/>
</dbReference>
<evidence type="ECO:0000256" key="9">
    <source>
        <dbReference type="ARBA" id="ARBA00022898"/>
    </source>
</evidence>
<dbReference type="Pfam" id="PF00291">
    <property type="entry name" value="PALP"/>
    <property type="match status" value="1"/>
</dbReference>
<comment type="subunit">
    <text evidence="5 13">Homotetramer.</text>
</comment>
<dbReference type="FunFam" id="3.40.50.1100:FF:000008">
    <property type="entry name" value="L-threonine dehydratase"/>
    <property type="match status" value="1"/>
</dbReference>
<evidence type="ECO:0000256" key="12">
    <source>
        <dbReference type="ARBA" id="ARBA00025527"/>
    </source>
</evidence>
<dbReference type="GO" id="GO:0030170">
    <property type="term" value="F:pyridoxal phosphate binding"/>
    <property type="evidence" value="ECO:0007669"/>
    <property type="project" value="InterPro"/>
</dbReference>
<dbReference type="NCBIfam" id="TIGR01124">
    <property type="entry name" value="ilvA_2Cterm"/>
    <property type="match status" value="1"/>
</dbReference>
<dbReference type="GO" id="GO:0009097">
    <property type="term" value="P:isoleucine biosynthetic process"/>
    <property type="evidence" value="ECO:0007669"/>
    <property type="project" value="UniProtKB-UniRule"/>
</dbReference>
<comment type="function">
    <text evidence="12 13">Catalyzes the anaerobic formation of alpha-ketobutyrate and ammonia from threonine in a two-step reaction. The first step involved a dehydration of threonine and a production of enamine intermediates (aminocrotonate), which tautomerizes to its imine form (iminobutyrate). Both intermediates are unstable and short-lived. The second step is the nonenzymatic hydrolysis of the enamine/imine intermediates to form 2-ketobutyrate and free ammonia. In the low water environment of the cell, the second step is accelerated by RidA.</text>
</comment>
<dbReference type="PATRIC" id="fig|1265313.6.peg.1312"/>
<protein>
    <recommendedName>
        <fullName evidence="13">L-threonine dehydratase</fullName>
        <ecNumber evidence="13">4.3.1.19</ecNumber>
    </recommendedName>
    <alternativeName>
        <fullName evidence="13">Threonine deaminase</fullName>
    </alternativeName>
</protein>
<dbReference type="InterPro" id="IPR005787">
    <property type="entry name" value="Thr_deHydtase_biosynth"/>
</dbReference>
<dbReference type="Pfam" id="PF00585">
    <property type="entry name" value="Thr_dehydrat_C"/>
    <property type="match status" value="2"/>
</dbReference>
<sequence>MCLGASVPRTHRAALPSLLLYHACTLNAGDRMPQSYIKRILDAKVYDVARETPVDEARLLSARLDNRVWLKREDLQPVFSFKLRGAHNKMYRLSQAQRDRGVVAASAGNHAQGLAMAAQRMGVKAVIVMPRTTPTIKVDAVRSRGAKVVLHGDAFDEAFAHAQQLVAEHGMTFVHPFDDPDIIAGQGTVGMEIVRQHQAPLDALFVPVGGGGLLAGVAAYVRYVWPKTRIIGVEPEDAACLKLALEKGRRARLKEVGLFADGCAVAQVGKETFRIIRETVDEVITASSDEMCAAIKDIFEDTRGIAEPAGALALAGLKKYVEERGVKGQDLLAILSGANTNFDRLRYISERTEIGEHREAIISVTIPERPGSFRAFCSALGKRNITEFNYRYASARSARVFVGLSVTPGGDDLAAVLAKLAAEGYEAQDLTDNEMAKLHIRYMVGGRAPVAMGRETIYRVEFPERPGALLRFLSGLGQRWNISTFHYRNHGAAYGRILVGIQAPKGEEREIHKTLDAIGYPFWDESENPAYQLYLGQVD</sequence>
<feature type="domain" description="ACT-like" evidence="14">
    <location>
        <begin position="456"/>
        <end position="527"/>
    </location>
</feature>
<dbReference type="GO" id="GO:0003941">
    <property type="term" value="F:L-serine ammonia-lyase activity"/>
    <property type="evidence" value="ECO:0007669"/>
    <property type="project" value="TreeGrafter"/>
</dbReference>
<dbReference type="CDD" id="cd04907">
    <property type="entry name" value="ACT_ThrD-I_2"/>
    <property type="match status" value="1"/>
</dbReference>
<dbReference type="InterPro" id="IPR050147">
    <property type="entry name" value="Ser/Thr_Dehydratase"/>
</dbReference>
<dbReference type="PANTHER" id="PTHR48078:SF11">
    <property type="entry name" value="THREONINE DEHYDRATASE, MITOCHONDRIAL"/>
    <property type="match status" value="1"/>
</dbReference>
<dbReference type="UniPathway" id="UPA00047">
    <property type="reaction ID" value="UER00054"/>
</dbReference>
<organism evidence="15 16">
    <name type="scientific">Pseudohaliea rubra DSM 19751</name>
    <dbReference type="NCBI Taxonomy" id="1265313"/>
    <lineage>
        <taxon>Bacteria</taxon>
        <taxon>Pseudomonadati</taxon>
        <taxon>Pseudomonadota</taxon>
        <taxon>Gammaproteobacteria</taxon>
        <taxon>Cellvibrionales</taxon>
        <taxon>Halieaceae</taxon>
        <taxon>Pseudohaliea</taxon>
    </lineage>
</organism>
<dbReference type="InterPro" id="IPR000634">
    <property type="entry name" value="Ser/Thr_deHydtase_PyrdxlP-BS"/>
</dbReference>
<dbReference type="STRING" id="1265313.HRUBRA_01328"/>
<keyword evidence="10 13" id="KW-0456">Lyase</keyword>
<accession>A0A095WZS4</accession>
<dbReference type="EMBL" id="AUVB01000038">
    <property type="protein sequence ID" value="KGE04104.1"/>
    <property type="molecule type" value="Genomic_DNA"/>
</dbReference>
<evidence type="ECO:0000256" key="13">
    <source>
        <dbReference type="RuleBase" id="RU362012"/>
    </source>
</evidence>
<name>A0A095WZS4_9GAMM</name>
<dbReference type="InterPro" id="IPR036052">
    <property type="entry name" value="TrpB-like_PALP_sf"/>
</dbReference>
<feature type="domain" description="ACT-like" evidence="14">
    <location>
        <begin position="360"/>
        <end position="432"/>
    </location>
</feature>
<keyword evidence="9 13" id="KW-0663">Pyridoxal phosphate</keyword>